<accession>A0A918NW00</accession>
<feature type="compositionally biased region" description="Low complexity" evidence="1">
    <location>
        <begin position="13"/>
        <end position="37"/>
    </location>
</feature>
<reference evidence="2" key="1">
    <citation type="journal article" date="2014" name="Int. J. Syst. Evol. Microbiol.">
        <title>Complete genome sequence of Corynebacterium casei LMG S-19264T (=DSM 44701T), isolated from a smear-ripened cheese.</title>
        <authorList>
            <consortium name="US DOE Joint Genome Institute (JGI-PGF)"/>
            <person name="Walter F."/>
            <person name="Albersmeier A."/>
            <person name="Kalinowski J."/>
            <person name="Ruckert C."/>
        </authorList>
    </citation>
    <scope>NUCLEOTIDE SEQUENCE</scope>
    <source>
        <strain evidence="2">JCM 4790</strain>
    </source>
</reference>
<proteinExistence type="predicted"/>
<name>A0A918NW00_9ACTN</name>
<gene>
    <name evidence="2" type="ORF">GCM10010358_62780</name>
</gene>
<evidence type="ECO:0000313" key="3">
    <source>
        <dbReference type="Proteomes" id="UP000619244"/>
    </source>
</evidence>
<feature type="region of interest" description="Disordered" evidence="1">
    <location>
        <begin position="1"/>
        <end position="45"/>
    </location>
</feature>
<dbReference type="AlphaFoldDB" id="A0A918NW00"/>
<sequence length="45" mass="4418">MSLPAATAVLQQGATGSAPPGGPARFPFGPAGCPPAAVDEEIEWP</sequence>
<comment type="caution">
    <text evidence="2">The sequence shown here is derived from an EMBL/GenBank/DDBJ whole genome shotgun (WGS) entry which is preliminary data.</text>
</comment>
<reference evidence="2" key="2">
    <citation type="submission" date="2020-09" db="EMBL/GenBank/DDBJ databases">
        <authorList>
            <person name="Sun Q."/>
            <person name="Ohkuma M."/>
        </authorList>
    </citation>
    <scope>NUCLEOTIDE SEQUENCE</scope>
    <source>
        <strain evidence="2">JCM 4790</strain>
    </source>
</reference>
<keyword evidence="3" id="KW-1185">Reference proteome</keyword>
<evidence type="ECO:0000313" key="2">
    <source>
        <dbReference type="EMBL" id="GGY00442.1"/>
    </source>
</evidence>
<evidence type="ECO:0000256" key="1">
    <source>
        <dbReference type="SAM" id="MobiDB-lite"/>
    </source>
</evidence>
<organism evidence="2 3">
    <name type="scientific">Streptomyces minutiscleroticus</name>
    <dbReference type="NCBI Taxonomy" id="68238"/>
    <lineage>
        <taxon>Bacteria</taxon>
        <taxon>Bacillati</taxon>
        <taxon>Actinomycetota</taxon>
        <taxon>Actinomycetes</taxon>
        <taxon>Kitasatosporales</taxon>
        <taxon>Streptomycetaceae</taxon>
        <taxon>Streptomyces</taxon>
    </lineage>
</organism>
<dbReference type="EMBL" id="BMVU01000043">
    <property type="protein sequence ID" value="GGY00442.1"/>
    <property type="molecule type" value="Genomic_DNA"/>
</dbReference>
<protein>
    <submittedName>
        <fullName evidence="2">Uncharacterized protein</fullName>
    </submittedName>
</protein>
<dbReference type="Proteomes" id="UP000619244">
    <property type="component" value="Unassembled WGS sequence"/>
</dbReference>